<sequence>MPVPARPGTRPTPDTDALVRARELRVGYDLPVCAPVDLTVHAGEVLAVIGANGTGKSTLLRTVVGQLEPLGGRLELLGAPPDERSAQVRSTVAQDLGDDAFFPALTVREHLLLTCYGHGVPAPGEVVEELVEEFGLVSRADALPSALSSGQRRRLLLAAALARPRSLLVLDEPEQRLDAGMRNHLTERLVEEREAGGAVLLATHDPAVVAGAATAVLLIGEDQVQPLDPAAGAAAIDAL</sequence>
<organism evidence="6 7">
    <name type="scientific">Georgenia subflava</name>
    <dbReference type="NCBI Taxonomy" id="1622177"/>
    <lineage>
        <taxon>Bacteria</taxon>
        <taxon>Bacillati</taxon>
        <taxon>Actinomycetota</taxon>
        <taxon>Actinomycetes</taxon>
        <taxon>Micrococcales</taxon>
        <taxon>Bogoriellaceae</taxon>
        <taxon>Georgenia</taxon>
    </lineage>
</organism>
<keyword evidence="3" id="KW-0547">Nucleotide-binding</keyword>
<accession>A0A6N7ELV8</accession>
<feature type="domain" description="ABC transporter" evidence="5">
    <location>
        <begin position="13"/>
        <end position="239"/>
    </location>
</feature>
<keyword evidence="7" id="KW-1185">Reference proteome</keyword>
<dbReference type="InterPro" id="IPR027417">
    <property type="entry name" value="P-loop_NTPase"/>
</dbReference>
<evidence type="ECO:0000259" key="5">
    <source>
        <dbReference type="PROSITE" id="PS50893"/>
    </source>
</evidence>
<gene>
    <name evidence="6" type="ORF">GB881_04085</name>
</gene>
<dbReference type="GO" id="GO:0016887">
    <property type="term" value="F:ATP hydrolysis activity"/>
    <property type="evidence" value="ECO:0007669"/>
    <property type="project" value="InterPro"/>
</dbReference>
<dbReference type="InterPro" id="IPR017871">
    <property type="entry name" value="ABC_transporter-like_CS"/>
</dbReference>
<evidence type="ECO:0000313" key="6">
    <source>
        <dbReference type="EMBL" id="MPV36234.1"/>
    </source>
</evidence>
<evidence type="ECO:0000256" key="3">
    <source>
        <dbReference type="ARBA" id="ARBA00022741"/>
    </source>
</evidence>
<dbReference type="RefSeq" id="WP_152195791.1">
    <property type="nucleotide sequence ID" value="NZ_VUKD01000004.1"/>
</dbReference>
<dbReference type="PANTHER" id="PTHR43335">
    <property type="entry name" value="ABC TRANSPORTER, ATP-BINDING PROTEIN"/>
    <property type="match status" value="1"/>
</dbReference>
<dbReference type="EMBL" id="WHPC01000008">
    <property type="protein sequence ID" value="MPV36234.1"/>
    <property type="molecule type" value="Genomic_DNA"/>
</dbReference>
<proteinExistence type="inferred from homology"/>
<evidence type="ECO:0000256" key="4">
    <source>
        <dbReference type="ARBA" id="ARBA00022840"/>
    </source>
</evidence>
<dbReference type="SMART" id="SM00382">
    <property type="entry name" value="AAA"/>
    <property type="match status" value="1"/>
</dbReference>
<protein>
    <submittedName>
        <fullName evidence="6">ATP-binding cassette domain-containing protein</fullName>
    </submittedName>
</protein>
<dbReference type="PANTHER" id="PTHR43335:SF4">
    <property type="entry name" value="ABC TRANSPORTER, ATP-BINDING PROTEIN"/>
    <property type="match status" value="1"/>
</dbReference>
<comment type="similarity">
    <text evidence="1">Belongs to the ABC transporter superfamily.</text>
</comment>
<dbReference type="Pfam" id="PF00005">
    <property type="entry name" value="ABC_tran"/>
    <property type="match status" value="1"/>
</dbReference>
<dbReference type="OrthoDB" id="6198786at2"/>
<dbReference type="Proteomes" id="UP000437709">
    <property type="component" value="Unassembled WGS sequence"/>
</dbReference>
<dbReference type="InterPro" id="IPR003593">
    <property type="entry name" value="AAA+_ATPase"/>
</dbReference>
<evidence type="ECO:0000256" key="1">
    <source>
        <dbReference type="ARBA" id="ARBA00005417"/>
    </source>
</evidence>
<reference evidence="6 7" key="1">
    <citation type="submission" date="2019-10" db="EMBL/GenBank/DDBJ databases">
        <title>Georgenia wutianyii sp. nov. and Georgenia yuyongxinii sp. nov. isolated from plateau pika (Ochotona curzoniae) in the Qinghai-Tibet plateau of China.</title>
        <authorList>
            <person name="Tian Z."/>
        </authorList>
    </citation>
    <scope>NUCLEOTIDE SEQUENCE [LARGE SCALE GENOMIC DNA]</scope>
    <source>
        <strain evidence="6 7">JCM 19765</strain>
    </source>
</reference>
<evidence type="ECO:0000313" key="7">
    <source>
        <dbReference type="Proteomes" id="UP000437709"/>
    </source>
</evidence>
<dbReference type="Gene3D" id="3.40.50.300">
    <property type="entry name" value="P-loop containing nucleotide triphosphate hydrolases"/>
    <property type="match status" value="1"/>
</dbReference>
<comment type="caution">
    <text evidence="6">The sequence shown here is derived from an EMBL/GenBank/DDBJ whole genome shotgun (WGS) entry which is preliminary data.</text>
</comment>
<dbReference type="PROSITE" id="PS00211">
    <property type="entry name" value="ABC_TRANSPORTER_1"/>
    <property type="match status" value="1"/>
</dbReference>
<name>A0A6N7ELV8_9MICO</name>
<dbReference type="InterPro" id="IPR003439">
    <property type="entry name" value="ABC_transporter-like_ATP-bd"/>
</dbReference>
<keyword evidence="2" id="KW-0813">Transport</keyword>
<evidence type="ECO:0000256" key="2">
    <source>
        <dbReference type="ARBA" id="ARBA00022448"/>
    </source>
</evidence>
<dbReference type="AlphaFoldDB" id="A0A6N7ELV8"/>
<keyword evidence="4 6" id="KW-0067">ATP-binding</keyword>
<dbReference type="PROSITE" id="PS50893">
    <property type="entry name" value="ABC_TRANSPORTER_2"/>
    <property type="match status" value="1"/>
</dbReference>
<dbReference type="GO" id="GO:0005524">
    <property type="term" value="F:ATP binding"/>
    <property type="evidence" value="ECO:0007669"/>
    <property type="project" value="UniProtKB-KW"/>
</dbReference>
<dbReference type="SUPFAM" id="SSF52540">
    <property type="entry name" value="P-loop containing nucleoside triphosphate hydrolases"/>
    <property type="match status" value="1"/>
</dbReference>